<evidence type="ECO:0000313" key="3">
    <source>
        <dbReference type="Proteomes" id="UP000324222"/>
    </source>
</evidence>
<evidence type="ECO:0000256" key="1">
    <source>
        <dbReference type="SAM" id="MobiDB-lite"/>
    </source>
</evidence>
<protein>
    <submittedName>
        <fullName evidence="2">Uncharacterized protein</fullName>
    </submittedName>
</protein>
<dbReference type="Proteomes" id="UP000324222">
    <property type="component" value="Unassembled WGS sequence"/>
</dbReference>
<gene>
    <name evidence="2" type="ORF">E2C01_038143</name>
</gene>
<accession>A0A5B7FA25</accession>
<dbReference type="AlphaFoldDB" id="A0A5B7FA25"/>
<reference evidence="2 3" key="1">
    <citation type="submission" date="2019-05" db="EMBL/GenBank/DDBJ databases">
        <title>Another draft genome of Portunus trituberculatus and its Hox gene families provides insights of decapod evolution.</title>
        <authorList>
            <person name="Jeong J.-H."/>
            <person name="Song I."/>
            <person name="Kim S."/>
            <person name="Choi T."/>
            <person name="Kim D."/>
            <person name="Ryu S."/>
            <person name="Kim W."/>
        </authorList>
    </citation>
    <scope>NUCLEOTIDE SEQUENCE [LARGE SCALE GENOMIC DNA]</scope>
    <source>
        <tissue evidence="2">Muscle</tissue>
    </source>
</reference>
<proteinExistence type="predicted"/>
<name>A0A5B7FA25_PORTR</name>
<organism evidence="2 3">
    <name type="scientific">Portunus trituberculatus</name>
    <name type="common">Swimming crab</name>
    <name type="synonym">Neptunus trituberculatus</name>
    <dbReference type="NCBI Taxonomy" id="210409"/>
    <lineage>
        <taxon>Eukaryota</taxon>
        <taxon>Metazoa</taxon>
        <taxon>Ecdysozoa</taxon>
        <taxon>Arthropoda</taxon>
        <taxon>Crustacea</taxon>
        <taxon>Multicrustacea</taxon>
        <taxon>Malacostraca</taxon>
        <taxon>Eumalacostraca</taxon>
        <taxon>Eucarida</taxon>
        <taxon>Decapoda</taxon>
        <taxon>Pleocyemata</taxon>
        <taxon>Brachyura</taxon>
        <taxon>Eubrachyura</taxon>
        <taxon>Portunoidea</taxon>
        <taxon>Portunidae</taxon>
        <taxon>Portuninae</taxon>
        <taxon>Portunus</taxon>
    </lineage>
</organism>
<dbReference type="EMBL" id="VSRR010006298">
    <property type="protein sequence ID" value="MPC44470.1"/>
    <property type="molecule type" value="Genomic_DNA"/>
</dbReference>
<sequence length="114" mass="11992">MATPISASESPYVEETINVPSPSPGSPPPQAEVPLVFCSASLGDLRRSCVAVPIIEVKRRVRHGGVGLGSRIEGRAPCCPSASRVPSCHVVDHDIRVDPAGGDEERLRGVAEEI</sequence>
<evidence type="ECO:0000313" key="2">
    <source>
        <dbReference type="EMBL" id="MPC44470.1"/>
    </source>
</evidence>
<comment type="caution">
    <text evidence="2">The sequence shown here is derived from an EMBL/GenBank/DDBJ whole genome shotgun (WGS) entry which is preliminary data.</text>
</comment>
<keyword evidence="3" id="KW-1185">Reference proteome</keyword>
<feature type="region of interest" description="Disordered" evidence="1">
    <location>
        <begin position="1"/>
        <end position="29"/>
    </location>
</feature>